<dbReference type="AlphaFoldDB" id="A0A0R2JME7"/>
<dbReference type="OrthoDB" id="9775677at2"/>
<feature type="domain" description="Peptidase M13 N-terminal" evidence="9">
    <location>
        <begin position="5"/>
        <end position="383"/>
    </location>
</feature>
<dbReference type="GO" id="GO:0016485">
    <property type="term" value="P:protein processing"/>
    <property type="evidence" value="ECO:0007669"/>
    <property type="project" value="TreeGrafter"/>
</dbReference>
<name>A0A0R2JME7_9LACO</name>
<evidence type="ECO:0000256" key="5">
    <source>
        <dbReference type="ARBA" id="ARBA00022801"/>
    </source>
</evidence>
<comment type="similarity">
    <text evidence="2">Belongs to the peptidase M13 family.</text>
</comment>
<accession>A0A0R2JME7</accession>
<evidence type="ECO:0000256" key="4">
    <source>
        <dbReference type="ARBA" id="ARBA00022723"/>
    </source>
</evidence>
<dbReference type="GO" id="GO:0005886">
    <property type="term" value="C:plasma membrane"/>
    <property type="evidence" value="ECO:0007669"/>
    <property type="project" value="TreeGrafter"/>
</dbReference>
<evidence type="ECO:0000259" key="9">
    <source>
        <dbReference type="Pfam" id="PF05649"/>
    </source>
</evidence>
<dbReference type="SUPFAM" id="SSF55486">
    <property type="entry name" value="Metalloproteases ('zincins'), catalytic domain"/>
    <property type="match status" value="1"/>
</dbReference>
<dbReference type="Pfam" id="PF05649">
    <property type="entry name" value="Peptidase_M13_N"/>
    <property type="match status" value="1"/>
</dbReference>
<evidence type="ECO:0000259" key="8">
    <source>
        <dbReference type="Pfam" id="PF01431"/>
    </source>
</evidence>
<dbReference type="PANTHER" id="PTHR11733">
    <property type="entry name" value="ZINC METALLOPROTEASE FAMILY M13 NEPRILYSIN-RELATED"/>
    <property type="match status" value="1"/>
</dbReference>
<evidence type="ECO:0000256" key="7">
    <source>
        <dbReference type="ARBA" id="ARBA00023049"/>
    </source>
</evidence>
<dbReference type="EMBL" id="JQCD01000031">
    <property type="protein sequence ID" value="KRN76012.1"/>
    <property type="molecule type" value="Genomic_DNA"/>
</dbReference>
<proteinExistence type="inferred from homology"/>
<dbReference type="PATRIC" id="fig|1620.3.peg.1077"/>
<evidence type="ECO:0000313" key="11">
    <source>
        <dbReference type="Proteomes" id="UP000051673"/>
    </source>
</evidence>
<dbReference type="PANTHER" id="PTHR11733:SF167">
    <property type="entry name" value="FI17812P1-RELATED"/>
    <property type="match status" value="1"/>
</dbReference>
<evidence type="ECO:0000256" key="3">
    <source>
        <dbReference type="ARBA" id="ARBA00022670"/>
    </source>
</evidence>
<keyword evidence="3" id="KW-0645">Protease</keyword>
<sequence length="630" mass="70889">MTQKKDNLYDAVNAEWEAQAVIPDDKPSTGGFIDLRDEVEALMLETTDEWLAGNNVPDDAILKSFVNYHRLASDWEQRDAKGAEPVKPLIAKYQALDSFEDYNAHLVELEQAGLPNAVPLAIEPDFKDAQRNVLWADSFGTILPDTTYYADDHPQKQELLDKWLEIQTELFKKFGFDDAEAADILKKNLAFDAKVAKYVKSNEEASITKDWYHPYAWDEFVQLAGALDVTTLVQAQIGTIPEQIIVGDERFWQNAGEFFSDAAWPELKAHLLVSIVNSFTAYLSEDIRLLGGAYGRYISGVPAPSSQRKSAYYLAEGAFDQPLGLWYAGEKFPAEAKADVEHKVQTMINVFKQRLQAVDWLQDETKAKAQAKLDVITPHIGYPEKLPERFSKRVVEADDELVSVAQKIREQATAESWSRWNQPVDQTEWSMPANMVNAYYSPQQNQIVFPAAILQAPFYSLDQTASQNFGGIGAVIAHEISHAFDTNGAEFDEHGNLNNWWTEADFAAFKERTDRVVAQFDGLEVEDVKVNGTLTVSENVADLGGLAAALQAAELEADFSANEFFTNWARIWRNKARPEFAKMIAATDVHAPSRYRANIPAANFEEFHTTYDVQPGDGMYRAPEDRVIIW</sequence>
<dbReference type="GO" id="GO:0046872">
    <property type="term" value="F:metal ion binding"/>
    <property type="evidence" value="ECO:0007669"/>
    <property type="project" value="UniProtKB-KW"/>
</dbReference>
<comment type="caution">
    <text evidence="10">The sequence shown here is derived from an EMBL/GenBank/DDBJ whole genome shotgun (WGS) entry which is preliminary data.</text>
</comment>
<evidence type="ECO:0000256" key="6">
    <source>
        <dbReference type="ARBA" id="ARBA00022833"/>
    </source>
</evidence>
<dbReference type="GO" id="GO:0004222">
    <property type="term" value="F:metalloendopeptidase activity"/>
    <property type="evidence" value="ECO:0007669"/>
    <property type="project" value="InterPro"/>
</dbReference>
<dbReference type="Gene3D" id="3.40.390.10">
    <property type="entry name" value="Collagenase (Catalytic Domain)"/>
    <property type="match status" value="1"/>
</dbReference>
<dbReference type="RefSeq" id="WP_057788857.1">
    <property type="nucleotide sequence ID" value="NZ_JQCD01000031.1"/>
</dbReference>
<keyword evidence="11" id="KW-1185">Reference proteome</keyword>
<dbReference type="PRINTS" id="PR00786">
    <property type="entry name" value="NEPRILYSIN"/>
</dbReference>
<evidence type="ECO:0000256" key="2">
    <source>
        <dbReference type="ARBA" id="ARBA00007357"/>
    </source>
</evidence>
<keyword evidence="7" id="KW-0482">Metalloprotease</keyword>
<dbReference type="InterPro" id="IPR008753">
    <property type="entry name" value="Peptidase_M13_N"/>
</dbReference>
<dbReference type="Gene3D" id="1.10.1380.10">
    <property type="entry name" value="Neutral endopeptidase , domain2"/>
    <property type="match status" value="1"/>
</dbReference>
<dbReference type="PROSITE" id="PS51885">
    <property type="entry name" value="NEPRILYSIN"/>
    <property type="match status" value="1"/>
</dbReference>
<dbReference type="InterPro" id="IPR018497">
    <property type="entry name" value="Peptidase_M13_C"/>
</dbReference>
<organism evidence="10 11">
    <name type="scientific">Weissella minor</name>
    <dbReference type="NCBI Taxonomy" id="1620"/>
    <lineage>
        <taxon>Bacteria</taxon>
        <taxon>Bacillati</taxon>
        <taxon>Bacillota</taxon>
        <taxon>Bacilli</taxon>
        <taxon>Lactobacillales</taxon>
        <taxon>Lactobacillaceae</taxon>
        <taxon>Weissella</taxon>
    </lineage>
</organism>
<keyword evidence="4" id="KW-0479">Metal-binding</keyword>
<evidence type="ECO:0000256" key="1">
    <source>
        <dbReference type="ARBA" id="ARBA00001947"/>
    </source>
</evidence>
<keyword evidence="5" id="KW-0378">Hydrolase</keyword>
<protein>
    <submittedName>
        <fullName evidence="10">Oligopeptidase O3</fullName>
    </submittedName>
</protein>
<evidence type="ECO:0000313" key="10">
    <source>
        <dbReference type="EMBL" id="KRN76012.1"/>
    </source>
</evidence>
<gene>
    <name evidence="10" type="ORF">IV67_GL001062</name>
</gene>
<feature type="domain" description="Peptidase M13 C-terminal" evidence="8">
    <location>
        <begin position="437"/>
        <end position="627"/>
    </location>
</feature>
<dbReference type="STRING" id="1620.IV67_GL001062"/>
<dbReference type="InterPro" id="IPR000718">
    <property type="entry name" value="Peptidase_M13"/>
</dbReference>
<keyword evidence="6" id="KW-0862">Zinc</keyword>
<dbReference type="InterPro" id="IPR042089">
    <property type="entry name" value="Peptidase_M13_dom_2"/>
</dbReference>
<comment type="cofactor">
    <cofactor evidence="1">
        <name>Zn(2+)</name>
        <dbReference type="ChEBI" id="CHEBI:29105"/>
    </cofactor>
</comment>
<reference evidence="10 11" key="1">
    <citation type="journal article" date="2015" name="Genome Announc.">
        <title>Expanding the biotechnology potential of lactobacilli through comparative genomics of 213 strains and associated genera.</title>
        <authorList>
            <person name="Sun Z."/>
            <person name="Harris H.M."/>
            <person name="McCann A."/>
            <person name="Guo C."/>
            <person name="Argimon S."/>
            <person name="Zhang W."/>
            <person name="Yang X."/>
            <person name="Jeffery I.B."/>
            <person name="Cooney J.C."/>
            <person name="Kagawa T.F."/>
            <person name="Liu W."/>
            <person name="Song Y."/>
            <person name="Salvetti E."/>
            <person name="Wrobel A."/>
            <person name="Rasinkangas P."/>
            <person name="Parkhill J."/>
            <person name="Rea M.C."/>
            <person name="O'Sullivan O."/>
            <person name="Ritari J."/>
            <person name="Douillard F.P."/>
            <person name="Paul Ross R."/>
            <person name="Yang R."/>
            <person name="Briner A.E."/>
            <person name="Felis G.E."/>
            <person name="de Vos W.M."/>
            <person name="Barrangou R."/>
            <person name="Klaenhammer T.R."/>
            <person name="Caufield P.W."/>
            <person name="Cui Y."/>
            <person name="Zhang H."/>
            <person name="O'Toole P.W."/>
        </authorList>
    </citation>
    <scope>NUCLEOTIDE SEQUENCE [LARGE SCALE GENOMIC DNA]</scope>
    <source>
        <strain evidence="10 11">DSM 20014</strain>
    </source>
</reference>
<dbReference type="CDD" id="cd08662">
    <property type="entry name" value="M13"/>
    <property type="match status" value="1"/>
</dbReference>
<dbReference type="Proteomes" id="UP000051673">
    <property type="component" value="Unassembled WGS sequence"/>
</dbReference>
<dbReference type="InterPro" id="IPR024079">
    <property type="entry name" value="MetalloPept_cat_dom_sf"/>
</dbReference>
<dbReference type="Pfam" id="PF01431">
    <property type="entry name" value="Peptidase_M13"/>
    <property type="match status" value="1"/>
</dbReference>